<keyword evidence="5" id="KW-0378">Hydrolase</keyword>
<dbReference type="InterPro" id="IPR045834">
    <property type="entry name" value="Csd3_N2"/>
</dbReference>
<evidence type="ECO:0000256" key="8">
    <source>
        <dbReference type="SAM" id="SignalP"/>
    </source>
</evidence>
<comment type="cofactor">
    <cofactor evidence="1">
        <name>Zn(2+)</name>
        <dbReference type="ChEBI" id="CHEBI:29105"/>
    </cofactor>
</comment>
<evidence type="ECO:0000259" key="10">
    <source>
        <dbReference type="Pfam" id="PF19425"/>
    </source>
</evidence>
<dbReference type="Gene3D" id="2.70.70.10">
    <property type="entry name" value="Glucose Permease (Domain IIA)"/>
    <property type="match status" value="1"/>
</dbReference>
<feature type="domain" description="M23ase beta-sheet core" evidence="9">
    <location>
        <begin position="279"/>
        <end position="375"/>
    </location>
</feature>
<dbReference type="GO" id="GO:0004222">
    <property type="term" value="F:metalloendopeptidase activity"/>
    <property type="evidence" value="ECO:0007669"/>
    <property type="project" value="TreeGrafter"/>
</dbReference>
<evidence type="ECO:0000256" key="3">
    <source>
        <dbReference type="ARBA" id="ARBA00022670"/>
    </source>
</evidence>
<evidence type="ECO:0000313" key="11">
    <source>
        <dbReference type="EMBL" id="MBO8428687.1"/>
    </source>
</evidence>
<gene>
    <name evidence="11" type="ORF">IAC68_01990</name>
</gene>
<dbReference type="EMBL" id="JADINB010000045">
    <property type="protein sequence ID" value="MBO8428687.1"/>
    <property type="molecule type" value="Genomic_DNA"/>
</dbReference>
<dbReference type="InterPro" id="IPR011055">
    <property type="entry name" value="Dup_hybrid_motif"/>
</dbReference>
<dbReference type="InterPro" id="IPR050570">
    <property type="entry name" value="Cell_wall_metabolism_enzyme"/>
</dbReference>
<dbReference type="Pfam" id="PF19425">
    <property type="entry name" value="Csd3_N2"/>
    <property type="match status" value="1"/>
</dbReference>
<feature type="signal peptide" evidence="8">
    <location>
        <begin position="1"/>
        <end position="24"/>
    </location>
</feature>
<accession>A0A9D9DIY4</accession>
<name>A0A9D9DIY4_9BACT</name>
<feature type="domain" description="Csd3-like second N-terminal" evidence="10">
    <location>
        <begin position="148"/>
        <end position="265"/>
    </location>
</feature>
<comment type="subcellular location">
    <subcellularLocation>
        <location evidence="2">Cell envelope</location>
    </subcellularLocation>
</comment>
<evidence type="ECO:0000256" key="2">
    <source>
        <dbReference type="ARBA" id="ARBA00004196"/>
    </source>
</evidence>
<keyword evidence="3" id="KW-0645">Protease</keyword>
<evidence type="ECO:0000313" key="12">
    <source>
        <dbReference type="Proteomes" id="UP000823635"/>
    </source>
</evidence>
<dbReference type="CDD" id="cd12797">
    <property type="entry name" value="M23_peptidase"/>
    <property type="match status" value="1"/>
</dbReference>
<dbReference type="SUPFAM" id="SSF51261">
    <property type="entry name" value="Duplicated hybrid motif"/>
    <property type="match status" value="1"/>
</dbReference>
<dbReference type="PANTHER" id="PTHR21666">
    <property type="entry name" value="PEPTIDASE-RELATED"/>
    <property type="match status" value="1"/>
</dbReference>
<sequence length="422" mass="47117">MSLFVKRFLLLPVMAAFIFSSCKENVPADETSACEEQADMRYGINADDYLCEQGVVGSGDYFGGLMYMAGLDDNALQRVINASEGVFDIRKIKIGNAYEFFYEKDSTAEKGRAAYFLYERDAMSNVLFSLREPVSVQVVDKEIEHTHKYAEVEINSSLWVDIEQAGATPVLALKLADIFAWTIDFFALQKGDSFKVIYDELSYNGEFIDIDNVSYCEFVHNGALYKSVMFRDGDNSGIYWNENGESLRKAFLKAPLNFTRISSRFTYRRKHPIYKVVRPHTGVDYAAPMGTPVVAIGDGTVISRGWGGGGGNTVKIRHNSVYTTAYLHLSRYGEGIRKGVRVKQGQIIGYVGSTGASTGPHLDFRVWKNGTPIDPLKMESPSVGPVSKENMEAFLATYSSAKRELDSLSTLKYVDRILEVLK</sequence>
<dbReference type="GO" id="GO:0006508">
    <property type="term" value="P:proteolysis"/>
    <property type="evidence" value="ECO:0007669"/>
    <property type="project" value="UniProtKB-KW"/>
</dbReference>
<reference evidence="11" key="2">
    <citation type="journal article" date="2021" name="PeerJ">
        <title>Extensive microbial diversity within the chicken gut microbiome revealed by metagenomics and culture.</title>
        <authorList>
            <person name="Gilroy R."/>
            <person name="Ravi A."/>
            <person name="Getino M."/>
            <person name="Pursley I."/>
            <person name="Horton D.L."/>
            <person name="Alikhan N.F."/>
            <person name="Baker D."/>
            <person name="Gharbi K."/>
            <person name="Hall N."/>
            <person name="Watson M."/>
            <person name="Adriaenssens E.M."/>
            <person name="Foster-Nyarko E."/>
            <person name="Jarju S."/>
            <person name="Secka A."/>
            <person name="Antonio M."/>
            <person name="Oren A."/>
            <person name="Chaudhuri R.R."/>
            <person name="La Ragione R."/>
            <person name="Hildebrand F."/>
            <person name="Pallen M.J."/>
        </authorList>
    </citation>
    <scope>NUCLEOTIDE SEQUENCE</scope>
    <source>
        <strain evidence="11">15467</strain>
    </source>
</reference>
<dbReference type="PANTHER" id="PTHR21666:SF288">
    <property type="entry name" value="CELL DIVISION PROTEIN YTFB"/>
    <property type="match status" value="1"/>
</dbReference>
<dbReference type="GO" id="GO:0030313">
    <property type="term" value="C:cell envelope"/>
    <property type="evidence" value="ECO:0007669"/>
    <property type="project" value="UniProtKB-SubCell"/>
</dbReference>
<dbReference type="InterPro" id="IPR016047">
    <property type="entry name" value="M23ase_b-sheet_dom"/>
</dbReference>
<dbReference type="Proteomes" id="UP000823635">
    <property type="component" value="Unassembled WGS sequence"/>
</dbReference>
<keyword evidence="6" id="KW-0862">Zinc</keyword>
<dbReference type="GO" id="GO:0046872">
    <property type="term" value="F:metal ion binding"/>
    <property type="evidence" value="ECO:0007669"/>
    <property type="project" value="UniProtKB-KW"/>
</dbReference>
<dbReference type="Pfam" id="PF01551">
    <property type="entry name" value="Peptidase_M23"/>
    <property type="match status" value="1"/>
</dbReference>
<keyword evidence="4" id="KW-0479">Metal-binding</keyword>
<evidence type="ECO:0000259" key="9">
    <source>
        <dbReference type="Pfam" id="PF01551"/>
    </source>
</evidence>
<evidence type="ECO:0000256" key="6">
    <source>
        <dbReference type="ARBA" id="ARBA00022833"/>
    </source>
</evidence>
<evidence type="ECO:0000256" key="5">
    <source>
        <dbReference type="ARBA" id="ARBA00022801"/>
    </source>
</evidence>
<feature type="chain" id="PRO_5039250232" evidence="8">
    <location>
        <begin position="25"/>
        <end position="422"/>
    </location>
</feature>
<keyword evidence="8" id="KW-0732">Signal</keyword>
<protein>
    <submittedName>
        <fullName evidence="11">Peptidoglycan DD-metalloendopeptidase family protein</fullName>
    </submittedName>
</protein>
<organism evidence="11 12">
    <name type="scientific">Candidatus Egerieousia excrementavium</name>
    <dbReference type="NCBI Taxonomy" id="2840778"/>
    <lineage>
        <taxon>Bacteria</taxon>
        <taxon>Pseudomonadati</taxon>
        <taxon>Bacteroidota</taxon>
        <taxon>Bacteroidia</taxon>
        <taxon>Bacteroidales</taxon>
        <taxon>Candidatus Egerieousia</taxon>
    </lineage>
</organism>
<reference evidence="11" key="1">
    <citation type="submission" date="2020-10" db="EMBL/GenBank/DDBJ databases">
        <authorList>
            <person name="Gilroy R."/>
        </authorList>
    </citation>
    <scope>NUCLEOTIDE SEQUENCE</scope>
    <source>
        <strain evidence="11">15467</strain>
    </source>
</reference>
<proteinExistence type="predicted"/>
<evidence type="ECO:0000256" key="1">
    <source>
        <dbReference type="ARBA" id="ARBA00001947"/>
    </source>
</evidence>
<dbReference type="AlphaFoldDB" id="A0A9D9DIY4"/>
<dbReference type="PROSITE" id="PS51257">
    <property type="entry name" value="PROKAR_LIPOPROTEIN"/>
    <property type="match status" value="1"/>
</dbReference>
<comment type="caution">
    <text evidence="11">The sequence shown here is derived from an EMBL/GenBank/DDBJ whole genome shotgun (WGS) entry which is preliminary data.</text>
</comment>
<evidence type="ECO:0000256" key="4">
    <source>
        <dbReference type="ARBA" id="ARBA00022723"/>
    </source>
</evidence>
<keyword evidence="7" id="KW-0482">Metalloprotease</keyword>
<dbReference type="Gene3D" id="3.10.450.350">
    <property type="match status" value="1"/>
</dbReference>
<evidence type="ECO:0000256" key="7">
    <source>
        <dbReference type="ARBA" id="ARBA00023049"/>
    </source>
</evidence>